<reference evidence="2" key="1">
    <citation type="submission" date="2017-10" db="EMBL/GenBank/DDBJ databases">
        <title>Massilia psychrophilum sp. nov., a novel purple-pigmented bacterium isolated from Tianshan glacier, Xinjiang Municipality, China.</title>
        <authorList>
            <person name="Wang H."/>
        </authorList>
    </citation>
    <scope>NUCLEOTIDE SEQUENCE [LARGE SCALE GENOMIC DNA]</scope>
    <source>
        <strain evidence="2">B2</strain>
    </source>
</reference>
<dbReference type="AlphaFoldDB" id="A0A2D2DNG8"/>
<protein>
    <submittedName>
        <fullName evidence="2">Uncharacterized protein</fullName>
    </submittedName>
</protein>
<feature type="transmembrane region" description="Helical" evidence="1">
    <location>
        <begin position="94"/>
        <end position="115"/>
    </location>
</feature>
<dbReference type="KEGG" id="mass:CR152_19890"/>
<keyword evidence="1" id="KW-0472">Membrane</keyword>
<accession>A0A2D2DNG8</accession>
<dbReference type="EMBL" id="CP024608">
    <property type="protein sequence ID" value="ATQ76522.1"/>
    <property type="molecule type" value="Genomic_DNA"/>
</dbReference>
<organism evidence="2 3">
    <name type="scientific">Massilia violaceinigra</name>
    <dbReference type="NCBI Taxonomy" id="2045208"/>
    <lineage>
        <taxon>Bacteria</taxon>
        <taxon>Pseudomonadati</taxon>
        <taxon>Pseudomonadota</taxon>
        <taxon>Betaproteobacteria</taxon>
        <taxon>Burkholderiales</taxon>
        <taxon>Oxalobacteraceae</taxon>
        <taxon>Telluria group</taxon>
        <taxon>Massilia</taxon>
    </lineage>
</organism>
<evidence type="ECO:0000256" key="1">
    <source>
        <dbReference type="SAM" id="Phobius"/>
    </source>
</evidence>
<evidence type="ECO:0000313" key="3">
    <source>
        <dbReference type="Proteomes" id="UP000229897"/>
    </source>
</evidence>
<sequence>MLPSMFSNIATRLFRRRWWFVLVSIVGLCMLIVSMIYAPGNARLLAGIIVGPLIFLPWALLCTCMWFHPAQGNLQPGSRYIGKLPPMLQSALRWYASLFLIVFVLAGLVICPLILMTMG</sequence>
<keyword evidence="1" id="KW-0812">Transmembrane</keyword>
<name>A0A2D2DNG8_9BURK</name>
<feature type="transmembrane region" description="Helical" evidence="1">
    <location>
        <begin position="18"/>
        <end position="37"/>
    </location>
</feature>
<dbReference type="Proteomes" id="UP000229897">
    <property type="component" value="Chromosome"/>
</dbReference>
<keyword evidence="3" id="KW-1185">Reference proteome</keyword>
<proteinExistence type="predicted"/>
<evidence type="ECO:0000313" key="2">
    <source>
        <dbReference type="EMBL" id="ATQ76522.1"/>
    </source>
</evidence>
<keyword evidence="1" id="KW-1133">Transmembrane helix</keyword>
<gene>
    <name evidence="2" type="ORF">CR152_19890</name>
</gene>
<feature type="transmembrane region" description="Helical" evidence="1">
    <location>
        <begin position="44"/>
        <end position="68"/>
    </location>
</feature>